<feature type="region of interest" description="Disordered" evidence="3">
    <location>
        <begin position="285"/>
        <end position="309"/>
    </location>
</feature>
<feature type="domain" description="JmjC" evidence="4">
    <location>
        <begin position="134"/>
        <end position="375"/>
    </location>
</feature>
<dbReference type="Pfam" id="PF13621">
    <property type="entry name" value="Cupin_8"/>
    <property type="match status" value="1"/>
</dbReference>
<keyword evidence="2" id="KW-0175">Coiled coil</keyword>
<protein>
    <recommendedName>
        <fullName evidence="4">JmjC domain-containing protein</fullName>
    </recommendedName>
</protein>
<name>A0A5B8MQE2_9CHLO</name>
<evidence type="ECO:0000256" key="3">
    <source>
        <dbReference type="SAM" id="MobiDB-lite"/>
    </source>
</evidence>
<evidence type="ECO:0000313" key="5">
    <source>
        <dbReference type="EMBL" id="QDZ22696.1"/>
    </source>
</evidence>
<dbReference type="PANTHER" id="PTHR12461">
    <property type="entry name" value="HYPOXIA-INDUCIBLE FACTOR 1 ALPHA INHIBITOR-RELATED"/>
    <property type="match status" value="1"/>
</dbReference>
<sequence>MKRRREGGGEGGEGGFNYSGWSPQNESDLLPVVDAKELSPDAFYADFIAKRRPVRIRGTLEEEGWRAAERWDASYLRRHAGDANVKVEQRSSLKESFGKGKTQSMRFGDFVKDMAGGKLYMTSQDTEDGELFASPIRELHERRDFPLRPRIIPGLVPANISLWMGSTSSASSSGLHHDYHDNLYILLEGSKKFTLYSPEYAQAMRTNGAIDCVHPNGMISYVGHETHADGSTEQERRRLEAKAKVLEAERDLQALEDGCECDPSLLEAAEGRLDEALDMELSLEAGQEAEGEEESGKTEPRNFSSLTEEEQGRLKGKCKALEVCIGAGEMLYLPCGWFHNVTSCNSGAPYHLALNYWFYPPDNESGAVKDPYSHRSRAVLWESNEYARGGAVDNW</sequence>
<dbReference type="EMBL" id="CP031041">
    <property type="protein sequence ID" value="QDZ22696.1"/>
    <property type="molecule type" value="Genomic_DNA"/>
</dbReference>
<gene>
    <name evidence="5" type="ORF">A3770_08p52140</name>
</gene>
<evidence type="ECO:0000259" key="4">
    <source>
        <dbReference type="PROSITE" id="PS51184"/>
    </source>
</evidence>
<organism evidence="5 6">
    <name type="scientific">Chloropicon primus</name>
    <dbReference type="NCBI Taxonomy" id="1764295"/>
    <lineage>
        <taxon>Eukaryota</taxon>
        <taxon>Viridiplantae</taxon>
        <taxon>Chlorophyta</taxon>
        <taxon>Chloropicophyceae</taxon>
        <taxon>Chloropicales</taxon>
        <taxon>Chloropicaceae</taxon>
        <taxon>Chloropicon</taxon>
    </lineage>
</organism>
<dbReference type="OrthoDB" id="415358at2759"/>
<evidence type="ECO:0000313" key="6">
    <source>
        <dbReference type="Proteomes" id="UP000316726"/>
    </source>
</evidence>
<dbReference type="PANTHER" id="PTHR12461:SF100">
    <property type="entry name" value="JMJC DOMAIN-CONTAINING PROTEIN 4"/>
    <property type="match status" value="1"/>
</dbReference>
<dbReference type="Proteomes" id="UP000316726">
    <property type="component" value="Chromosome 8"/>
</dbReference>
<proteinExistence type="inferred from homology"/>
<dbReference type="AlphaFoldDB" id="A0A5B8MQE2"/>
<dbReference type="SUPFAM" id="SSF51197">
    <property type="entry name" value="Clavaminate synthase-like"/>
    <property type="match status" value="1"/>
</dbReference>
<accession>A0A5B8MQE2</accession>
<dbReference type="Gene3D" id="2.60.120.650">
    <property type="entry name" value="Cupin"/>
    <property type="match status" value="1"/>
</dbReference>
<dbReference type="PROSITE" id="PS51184">
    <property type="entry name" value="JMJC"/>
    <property type="match status" value="1"/>
</dbReference>
<evidence type="ECO:0000256" key="1">
    <source>
        <dbReference type="ARBA" id="ARBA00006801"/>
    </source>
</evidence>
<feature type="coiled-coil region" evidence="2">
    <location>
        <begin position="229"/>
        <end position="258"/>
    </location>
</feature>
<dbReference type="InterPro" id="IPR003347">
    <property type="entry name" value="JmjC_dom"/>
</dbReference>
<dbReference type="STRING" id="1764295.A0A5B8MQE2"/>
<comment type="similarity">
    <text evidence="1">Belongs to the JARID1 histone demethylase family.</text>
</comment>
<evidence type="ECO:0000256" key="2">
    <source>
        <dbReference type="SAM" id="Coils"/>
    </source>
</evidence>
<reference evidence="5 6" key="1">
    <citation type="submission" date="2018-07" db="EMBL/GenBank/DDBJ databases">
        <title>The complete nuclear genome of the prasinophyte Chloropicon primus (CCMP1205).</title>
        <authorList>
            <person name="Pombert J.-F."/>
            <person name="Otis C."/>
            <person name="Turmel M."/>
            <person name="Lemieux C."/>
        </authorList>
    </citation>
    <scope>NUCLEOTIDE SEQUENCE [LARGE SCALE GENOMIC DNA]</scope>
    <source>
        <strain evidence="5 6">CCMP1205</strain>
    </source>
</reference>
<keyword evidence="6" id="KW-1185">Reference proteome</keyword>
<feature type="region of interest" description="Disordered" evidence="3">
    <location>
        <begin position="1"/>
        <end position="24"/>
    </location>
</feature>
<dbReference type="InterPro" id="IPR041667">
    <property type="entry name" value="Cupin_8"/>
</dbReference>